<dbReference type="GO" id="GO:0005694">
    <property type="term" value="C:chromosome"/>
    <property type="evidence" value="ECO:0007669"/>
    <property type="project" value="UniProtKB-SubCell"/>
</dbReference>
<keyword evidence="5" id="KW-0234">DNA repair</keyword>
<name>A0ABD2BNS2_VESSQ</name>
<evidence type="ECO:0000313" key="10">
    <source>
        <dbReference type="Proteomes" id="UP001607302"/>
    </source>
</evidence>
<keyword evidence="4" id="KW-0227">DNA damage</keyword>
<evidence type="ECO:0000259" key="8">
    <source>
        <dbReference type="PROSITE" id="PS50006"/>
    </source>
</evidence>
<proteinExistence type="inferred from homology"/>
<evidence type="ECO:0000256" key="3">
    <source>
        <dbReference type="ARBA" id="ARBA00022454"/>
    </source>
</evidence>
<dbReference type="PANTHER" id="PTHR12162">
    <property type="entry name" value="NIBRIN-RELATED"/>
    <property type="match status" value="1"/>
</dbReference>
<evidence type="ECO:0000256" key="4">
    <source>
        <dbReference type="ARBA" id="ARBA00022763"/>
    </source>
</evidence>
<keyword evidence="6" id="KW-0539">Nucleus</keyword>
<evidence type="ECO:0000256" key="2">
    <source>
        <dbReference type="ARBA" id="ARBA00004286"/>
    </source>
</evidence>
<dbReference type="GO" id="GO:0006281">
    <property type="term" value="P:DNA repair"/>
    <property type="evidence" value="ECO:0007669"/>
    <property type="project" value="UniProtKB-KW"/>
</dbReference>
<accession>A0ABD2BNS2</accession>
<comment type="similarity">
    <text evidence="7">Belongs to the Nibrin family.</text>
</comment>
<protein>
    <submittedName>
        <fullName evidence="9">Nibrin</fullName>
    </submittedName>
</protein>
<evidence type="ECO:0000256" key="1">
    <source>
        <dbReference type="ARBA" id="ARBA00004123"/>
    </source>
</evidence>
<dbReference type="Gene3D" id="3.40.50.10190">
    <property type="entry name" value="BRCT domain"/>
    <property type="match status" value="1"/>
</dbReference>
<dbReference type="Gene3D" id="2.60.200.20">
    <property type="match status" value="1"/>
</dbReference>
<feature type="domain" description="FHA" evidence="8">
    <location>
        <begin position="20"/>
        <end position="74"/>
    </location>
</feature>
<evidence type="ECO:0000313" key="9">
    <source>
        <dbReference type="EMBL" id="KAL2734406.1"/>
    </source>
</evidence>
<dbReference type="SUPFAM" id="SSF52113">
    <property type="entry name" value="BRCT domain"/>
    <property type="match status" value="1"/>
</dbReference>
<evidence type="ECO:0000256" key="6">
    <source>
        <dbReference type="ARBA" id="ARBA00023242"/>
    </source>
</evidence>
<dbReference type="InterPro" id="IPR008984">
    <property type="entry name" value="SMAD_FHA_dom_sf"/>
</dbReference>
<dbReference type="Pfam" id="PF16508">
    <property type="entry name" value="NIBRIN_BRCT_II"/>
    <property type="match status" value="1"/>
</dbReference>
<organism evidence="9 10">
    <name type="scientific">Vespula squamosa</name>
    <name type="common">Southern yellow jacket</name>
    <name type="synonym">Wasp</name>
    <dbReference type="NCBI Taxonomy" id="30214"/>
    <lineage>
        <taxon>Eukaryota</taxon>
        <taxon>Metazoa</taxon>
        <taxon>Ecdysozoa</taxon>
        <taxon>Arthropoda</taxon>
        <taxon>Hexapoda</taxon>
        <taxon>Insecta</taxon>
        <taxon>Pterygota</taxon>
        <taxon>Neoptera</taxon>
        <taxon>Endopterygota</taxon>
        <taxon>Hymenoptera</taxon>
        <taxon>Apocrita</taxon>
        <taxon>Aculeata</taxon>
        <taxon>Vespoidea</taxon>
        <taxon>Vespidae</taxon>
        <taxon>Vespinae</taxon>
        <taxon>Vespula</taxon>
    </lineage>
</organism>
<dbReference type="SUPFAM" id="SSF49879">
    <property type="entry name" value="SMAD/FHA domain"/>
    <property type="match status" value="1"/>
</dbReference>
<dbReference type="PANTHER" id="PTHR12162:SF0">
    <property type="entry name" value="NIBRIN"/>
    <property type="match status" value="1"/>
</dbReference>
<gene>
    <name evidence="9" type="ORF">V1478_004104</name>
</gene>
<dbReference type="CDD" id="cd22667">
    <property type="entry name" value="FHA_NBN"/>
    <property type="match status" value="1"/>
</dbReference>
<keyword evidence="3" id="KW-0158">Chromosome</keyword>
<sequence length="514" mass="58455">MWLLTSPTGELIYLKPNIPVLIGRKKGDIILSHDTSISKLHASIVVNSQTTFVVGEPTTTCVLRDEESKYGTFILRNQKFKKVITDVNLKDQDLVRIGLQGEIFIVTYIPIITSTSGLPDNVKSKLHKTMDEIDGIITNKWEKFCTHLTVLKPKLTEKVAVSLAAGIPIVNIDYWKAVKSATQEGEPLPKTDDYISEISEQYISKGIVSLYPNDKRKTLFTNLIFNFFDLKQFEMYETMIRLAGGKSVVLNLKNAQTPKLQNNFIYVQFSSSDETELTEDVIQEYDHICKTLKSLKHRVIPESEISLAILYCSVERYCNTKYNFANVFKRQERLNYNLPETLVIDTQDQELLIKEDSVEEKRSCYKRDKNYLEETLKVGDCVSTQSNIASQKMLNNEKKLITYMEPTTSKNPSLPDIIISEESNSSDSSIIEVKVVKVVKNKSTNMQGASKTKETQEVKVKRNLAIINSSNIKCSQNNDIKQNSNTSNILIRKDPPGKTFQKANVKIPIKRIRL</sequence>
<reference evidence="9 10" key="1">
    <citation type="journal article" date="2024" name="Ann. Entomol. Soc. Am.">
        <title>Genomic analyses of the southern and eastern yellowjacket wasps (Hymenoptera: Vespidae) reveal evolutionary signatures of social life.</title>
        <authorList>
            <person name="Catto M.A."/>
            <person name="Caine P.B."/>
            <person name="Orr S.E."/>
            <person name="Hunt B.G."/>
            <person name="Goodisman M.A.D."/>
        </authorList>
    </citation>
    <scope>NUCLEOTIDE SEQUENCE [LARGE SCALE GENOMIC DNA]</scope>
    <source>
        <strain evidence="9">233</strain>
        <tissue evidence="9">Head and thorax</tissue>
    </source>
</reference>
<comment type="caution">
    <text evidence="9">The sequence shown here is derived from an EMBL/GenBank/DDBJ whole genome shotgun (WGS) entry which is preliminary data.</text>
</comment>
<dbReference type="Proteomes" id="UP001607302">
    <property type="component" value="Unassembled WGS sequence"/>
</dbReference>
<dbReference type="InterPro" id="IPR040227">
    <property type="entry name" value="Nibrin-rel"/>
</dbReference>
<dbReference type="AlphaFoldDB" id="A0ABD2BNS2"/>
<dbReference type="CDD" id="cd17741">
    <property type="entry name" value="BRCT_nibrin"/>
    <property type="match status" value="1"/>
</dbReference>
<dbReference type="SMART" id="SM00240">
    <property type="entry name" value="FHA"/>
    <property type="match status" value="1"/>
</dbReference>
<keyword evidence="10" id="KW-1185">Reference proteome</keyword>
<dbReference type="Gene3D" id="3.40.50.10980">
    <property type="entry name" value="Nibrin, BRCT2 domain"/>
    <property type="match status" value="1"/>
</dbReference>
<dbReference type="InterPro" id="IPR036420">
    <property type="entry name" value="BRCT_dom_sf"/>
</dbReference>
<dbReference type="InterPro" id="IPR000253">
    <property type="entry name" value="FHA_dom"/>
</dbReference>
<dbReference type="Pfam" id="PF00498">
    <property type="entry name" value="FHA"/>
    <property type="match status" value="1"/>
</dbReference>
<evidence type="ECO:0000256" key="5">
    <source>
        <dbReference type="ARBA" id="ARBA00023204"/>
    </source>
</evidence>
<dbReference type="InterPro" id="IPR043014">
    <property type="entry name" value="Nibrin_BRCT2_sf"/>
</dbReference>
<evidence type="ECO:0000256" key="7">
    <source>
        <dbReference type="ARBA" id="ARBA00044757"/>
    </source>
</evidence>
<comment type="subcellular location">
    <subcellularLocation>
        <location evidence="2">Chromosome</location>
    </subcellularLocation>
    <subcellularLocation>
        <location evidence="1">Nucleus</location>
    </subcellularLocation>
</comment>
<dbReference type="GO" id="GO:0005634">
    <property type="term" value="C:nucleus"/>
    <property type="evidence" value="ECO:0007669"/>
    <property type="project" value="UniProtKB-SubCell"/>
</dbReference>
<dbReference type="InterPro" id="IPR032429">
    <property type="entry name" value="Nibrin_BRCT2"/>
</dbReference>
<dbReference type="EMBL" id="JAUDFV010000074">
    <property type="protein sequence ID" value="KAL2734406.1"/>
    <property type="molecule type" value="Genomic_DNA"/>
</dbReference>
<dbReference type="PROSITE" id="PS50006">
    <property type="entry name" value="FHA_DOMAIN"/>
    <property type="match status" value="1"/>
</dbReference>